<evidence type="ECO:0000256" key="3">
    <source>
        <dbReference type="ARBA" id="ARBA00022490"/>
    </source>
</evidence>
<dbReference type="FunFam" id="3.30.300.160:FF:000002">
    <property type="entry name" value="Type II secretion system protein E"/>
    <property type="match status" value="1"/>
</dbReference>
<proteinExistence type="inferred from homology"/>
<dbReference type="GO" id="GO:0005524">
    <property type="term" value="F:ATP binding"/>
    <property type="evidence" value="ECO:0007669"/>
    <property type="project" value="UniProtKB-KW"/>
</dbReference>
<dbReference type="AlphaFoldDB" id="A0A660SJZ5"/>
<dbReference type="EMBL" id="QNBE01000015">
    <property type="protein sequence ID" value="RKX71165.1"/>
    <property type="molecule type" value="Genomic_DNA"/>
</dbReference>
<name>A0A660SJZ5_UNCW3</name>
<evidence type="ECO:0000313" key="8">
    <source>
        <dbReference type="Proteomes" id="UP000268469"/>
    </source>
</evidence>
<dbReference type="SMART" id="SM00382">
    <property type="entry name" value="AAA"/>
    <property type="match status" value="1"/>
</dbReference>
<dbReference type="PANTHER" id="PTHR30258">
    <property type="entry name" value="TYPE II SECRETION SYSTEM PROTEIN GSPE-RELATED"/>
    <property type="match status" value="1"/>
</dbReference>
<dbReference type="Pfam" id="PF00437">
    <property type="entry name" value="T2SSE"/>
    <property type="match status" value="1"/>
</dbReference>
<dbReference type="GO" id="GO:0005886">
    <property type="term" value="C:plasma membrane"/>
    <property type="evidence" value="ECO:0007669"/>
    <property type="project" value="TreeGrafter"/>
</dbReference>
<dbReference type="FunFam" id="3.30.450.90:FF:000001">
    <property type="entry name" value="Type II secretion system ATPase GspE"/>
    <property type="match status" value="1"/>
</dbReference>
<dbReference type="CDD" id="cd01129">
    <property type="entry name" value="PulE-GspE-like"/>
    <property type="match status" value="1"/>
</dbReference>
<evidence type="ECO:0000256" key="4">
    <source>
        <dbReference type="ARBA" id="ARBA00022741"/>
    </source>
</evidence>
<gene>
    <name evidence="7" type="primary">pilB</name>
    <name evidence="7" type="ORF">DRP53_02495</name>
</gene>
<dbReference type="Gene3D" id="3.40.50.300">
    <property type="entry name" value="P-loop containing nucleotide triphosphate hydrolases"/>
    <property type="match status" value="1"/>
</dbReference>
<dbReference type="Gene3D" id="3.30.450.90">
    <property type="match status" value="1"/>
</dbReference>
<evidence type="ECO:0000313" key="7">
    <source>
        <dbReference type="EMBL" id="RKX71165.1"/>
    </source>
</evidence>
<keyword evidence="5" id="KW-0067">ATP-binding</keyword>
<dbReference type="SUPFAM" id="SSF52540">
    <property type="entry name" value="P-loop containing nucleoside triphosphate hydrolases"/>
    <property type="match status" value="1"/>
</dbReference>
<feature type="domain" description="AAA+ ATPase" evidence="6">
    <location>
        <begin position="322"/>
        <end position="443"/>
    </location>
</feature>
<accession>A0A660SJZ5</accession>
<dbReference type="InterPro" id="IPR007831">
    <property type="entry name" value="T2SS_GspE_N"/>
</dbReference>
<dbReference type="InterPro" id="IPR013374">
    <property type="entry name" value="ATPase_typ4_pilus-assembl_PilB"/>
</dbReference>
<dbReference type="Pfam" id="PF05157">
    <property type="entry name" value="MshEN"/>
    <property type="match status" value="1"/>
</dbReference>
<evidence type="ECO:0000256" key="2">
    <source>
        <dbReference type="ARBA" id="ARBA00006611"/>
    </source>
</evidence>
<dbReference type="InterPro" id="IPR037257">
    <property type="entry name" value="T2SS_E_N_sf"/>
</dbReference>
<comment type="caution">
    <text evidence="7">The sequence shown here is derived from an EMBL/GenBank/DDBJ whole genome shotgun (WGS) entry which is preliminary data.</text>
</comment>
<dbReference type="GO" id="GO:0016887">
    <property type="term" value="F:ATP hydrolysis activity"/>
    <property type="evidence" value="ECO:0007669"/>
    <property type="project" value="InterPro"/>
</dbReference>
<dbReference type="InterPro" id="IPR001482">
    <property type="entry name" value="T2SS/T4SS_dom"/>
</dbReference>
<dbReference type="GO" id="GO:0005737">
    <property type="term" value="C:cytoplasm"/>
    <property type="evidence" value="ECO:0007669"/>
    <property type="project" value="UniProtKB-SubCell"/>
</dbReference>
<dbReference type="Gene3D" id="3.30.300.160">
    <property type="entry name" value="Type II secretion system, protein E, N-terminal domain"/>
    <property type="match status" value="1"/>
</dbReference>
<evidence type="ECO:0000256" key="1">
    <source>
        <dbReference type="ARBA" id="ARBA00004496"/>
    </source>
</evidence>
<dbReference type="FunFam" id="3.40.50.300:FF:000398">
    <property type="entry name" value="Type IV pilus assembly ATPase PilB"/>
    <property type="match status" value="1"/>
</dbReference>
<dbReference type="InterPro" id="IPR003593">
    <property type="entry name" value="AAA+_ATPase"/>
</dbReference>
<keyword evidence="4" id="KW-0547">Nucleotide-binding</keyword>
<keyword evidence="3" id="KW-0963">Cytoplasm</keyword>
<comment type="similarity">
    <text evidence="2">Belongs to the GSP E family.</text>
</comment>
<sequence length="572" mass="64302">MEERITKALLERKLINEEQLKEIQEEKKYTNDRLVTIISRLGYIPENKLLAFLSNLYRIEVIDLDTTIIPEEVLKIIPAEMAYRYEAIPVERRGKILMVAMVDPGDLVAIEDMRFATGLEVKPLLASERAVREALDRYYGMRKDVSEVKEEEEVARELGIEDLEILEAWGEEEEESVAELEASASGGPVIKLVNFYIADAVRKGASDIHIEPFEKEVRVRFRIDGVLREQPPPPYNLKSGIVTRIKLMSNMDIAERRRPQDGRINIKVDNKKIDIRVSVIPTLYGEKVVMRILDKSSLMLDLSVLGFEEEDLKKYLKAIESPYGIILITGPTGSGKTTTLYSTLARLNSPERQILTVEDPVEYNIDGLNQVQIHEEIGLTFAAALRAFLRQSPNIILVGEIRDTETAEIAIRAALTGHLVFSTIHTNDAPSTIDRLVDIGIPPYLVSASVVLIQAQRLVRKICKSCKVEVEADPALLEEAGIPIDAFPDGKVYKGQGCPRCGYTGYKGRIALFEVMPISPTIREMILNRATSDEIAEQAKKEGMKTLREDAIIKIRKGITTIEEAMRETSSL</sequence>
<evidence type="ECO:0000259" key="6">
    <source>
        <dbReference type="SMART" id="SM00382"/>
    </source>
</evidence>
<dbReference type="PANTHER" id="PTHR30258:SF1">
    <property type="entry name" value="PROTEIN TRANSPORT PROTEIN HOFB HOMOLOG"/>
    <property type="match status" value="1"/>
</dbReference>
<dbReference type="InterPro" id="IPR027417">
    <property type="entry name" value="P-loop_NTPase"/>
</dbReference>
<comment type="subcellular location">
    <subcellularLocation>
        <location evidence="1">Cytoplasm</location>
    </subcellularLocation>
</comment>
<evidence type="ECO:0000256" key="5">
    <source>
        <dbReference type="ARBA" id="ARBA00022840"/>
    </source>
</evidence>
<dbReference type="Proteomes" id="UP000268469">
    <property type="component" value="Unassembled WGS sequence"/>
</dbReference>
<dbReference type="NCBIfam" id="TIGR02538">
    <property type="entry name" value="type_IV_pilB"/>
    <property type="match status" value="1"/>
</dbReference>
<dbReference type="SUPFAM" id="SSF160246">
    <property type="entry name" value="EspE N-terminal domain-like"/>
    <property type="match status" value="1"/>
</dbReference>
<dbReference type="GO" id="GO:0009297">
    <property type="term" value="P:pilus assembly"/>
    <property type="evidence" value="ECO:0007669"/>
    <property type="project" value="InterPro"/>
</dbReference>
<protein>
    <submittedName>
        <fullName evidence="7">Type IV-A pilus assembly ATPase PilB</fullName>
    </submittedName>
</protein>
<reference evidence="7 8" key="1">
    <citation type="submission" date="2018-06" db="EMBL/GenBank/DDBJ databases">
        <title>Extensive metabolic versatility and redundancy in microbially diverse, dynamic hydrothermal sediments.</title>
        <authorList>
            <person name="Dombrowski N."/>
            <person name="Teske A."/>
            <person name="Baker B.J."/>
        </authorList>
    </citation>
    <scope>NUCLEOTIDE SEQUENCE [LARGE SCALE GENOMIC DNA]</scope>
    <source>
        <strain evidence="7">B36_G15</strain>
    </source>
</reference>
<organism evidence="7 8">
    <name type="scientific">candidate division WOR-3 bacterium</name>
    <dbReference type="NCBI Taxonomy" id="2052148"/>
    <lineage>
        <taxon>Bacteria</taxon>
        <taxon>Bacteria division WOR-3</taxon>
    </lineage>
</organism>